<accession>A0ABT6QZT2</accession>
<dbReference type="Proteomes" id="UP001243286">
    <property type="component" value="Unassembled WGS sequence"/>
</dbReference>
<proteinExistence type="predicted"/>
<evidence type="ECO:0000313" key="2">
    <source>
        <dbReference type="EMBL" id="MDI3234188.1"/>
    </source>
</evidence>
<name>A0ABT6QZT2_9BACL</name>
<evidence type="ECO:0008006" key="4">
    <source>
        <dbReference type="Google" id="ProtNLM"/>
    </source>
</evidence>
<protein>
    <recommendedName>
        <fullName evidence="4">Phage DNA packaging protein, Nu1 subunit of terminase</fullName>
    </recommendedName>
</protein>
<reference evidence="2 3" key="1">
    <citation type="submission" date="2023-04" db="EMBL/GenBank/DDBJ databases">
        <title>Antarctic isolates genomes.</title>
        <authorList>
            <person name="Dimov S.G."/>
        </authorList>
    </citation>
    <scope>NUCLEOTIDE SEQUENCE [LARGE SCALE GENOMIC DNA]</scope>
    <source>
        <strain evidence="2 3">AL19</strain>
    </source>
</reference>
<organism evidence="2 3">
    <name type="scientific">Exiguobacterium antarcticum</name>
    <dbReference type="NCBI Taxonomy" id="132920"/>
    <lineage>
        <taxon>Bacteria</taxon>
        <taxon>Bacillati</taxon>
        <taxon>Bacillota</taxon>
        <taxon>Bacilli</taxon>
        <taxon>Bacillales</taxon>
        <taxon>Bacillales Family XII. Incertae Sedis</taxon>
        <taxon>Exiguobacterium</taxon>
    </lineage>
</organism>
<feature type="region of interest" description="Disordered" evidence="1">
    <location>
        <begin position="175"/>
        <end position="198"/>
    </location>
</feature>
<dbReference type="RefSeq" id="WP_282354745.1">
    <property type="nucleotide sequence ID" value="NZ_JASBQV010000004.1"/>
</dbReference>
<comment type="caution">
    <text evidence="2">The sequence shown here is derived from an EMBL/GenBank/DDBJ whole genome shotgun (WGS) entry which is preliminary data.</text>
</comment>
<keyword evidence="3" id="KW-1185">Reference proteome</keyword>
<sequence length="198" mass="22665">MRKESDNHAPVVTTAQISEILDVSTRRIQQLAKEGVLVRVSHGSFDLKASIKSYIEFRISREQEDDELDKTTEEALWTRARRQKTELELQIMRGDLHRSEDVKRVMNDMIGAFRARILSIPSKFAPQLVGKTEIPPIKAILKSAVFETLEELAEYDPVAFYDMSKDKLLLDDDEDTESKIDDIESDGESVPRGRQTKK</sequence>
<evidence type="ECO:0000256" key="1">
    <source>
        <dbReference type="SAM" id="MobiDB-lite"/>
    </source>
</evidence>
<evidence type="ECO:0000313" key="3">
    <source>
        <dbReference type="Proteomes" id="UP001243286"/>
    </source>
</evidence>
<dbReference type="EMBL" id="JASBQV010000004">
    <property type="protein sequence ID" value="MDI3234188.1"/>
    <property type="molecule type" value="Genomic_DNA"/>
</dbReference>
<gene>
    <name evidence="2" type="ORF">QK289_04140</name>
</gene>